<feature type="coiled-coil region" evidence="1">
    <location>
        <begin position="22"/>
        <end position="49"/>
    </location>
</feature>
<evidence type="ECO:0000313" key="3">
    <source>
        <dbReference type="Proteomes" id="UP000748531"/>
    </source>
</evidence>
<protein>
    <submittedName>
        <fullName evidence="2">Uncharacterized protein</fullName>
    </submittedName>
</protein>
<evidence type="ECO:0000313" key="2">
    <source>
        <dbReference type="EMBL" id="KAF5403127.1"/>
    </source>
</evidence>
<proteinExistence type="predicted"/>
<dbReference type="AlphaFoldDB" id="A0A8J4SR60"/>
<sequence length="102" mass="11674">MRFGVVVHLSSNHFSAMKESFYENITKELEAVKRELEGMEEKMLDICDAICESCWKDSGFLDTKLFQETIETIMQAERLSNLDRNCNESNIVVDPTVSVDSC</sequence>
<dbReference type="EMBL" id="LUCH01001409">
    <property type="protein sequence ID" value="KAF5403127.1"/>
    <property type="molecule type" value="Genomic_DNA"/>
</dbReference>
<keyword evidence="3" id="KW-1185">Reference proteome</keyword>
<accession>A0A8J4SR60</accession>
<comment type="caution">
    <text evidence="2">The sequence shown here is derived from an EMBL/GenBank/DDBJ whole genome shotgun (WGS) entry which is preliminary data.</text>
</comment>
<evidence type="ECO:0000256" key="1">
    <source>
        <dbReference type="SAM" id="Coils"/>
    </source>
</evidence>
<dbReference type="Proteomes" id="UP000748531">
    <property type="component" value="Unassembled WGS sequence"/>
</dbReference>
<dbReference type="OrthoDB" id="6245184at2759"/>
<reference evidence="2" key="1">
    <citation type="submission" date="2019-05" db="EMBL/GenBank/DDBJ databases">
        <title>Annotation for the trematode Paragonimus heterotremus.</title>
        <authorList>
            <person name="Choi Y.-J."/>
        </authorList>
    </citation>
    <scope>NUCLEOTIDE SEQUENCE</scope>
    <source>
        <strain evidence="2">LC</strain>
    </source>
</reference>
<name>A0A8J4SR60_9TREM</name>
<keyword evidence="1" id="KW-0175">Coiled coil</keyword>
<gene>
    <name evidence="2" type="ORF">PHET_03730</name>
</gene>
<organism evidence="2 3">
    <name type="scientific">Paragonimus heterotremus</name>
    <dbReference type="NCBI Taxonomy" id="100268"/>
    <lineage>
        <taxon>Eukaryota</taxon>
        <taxon>Metazoa</taxon>
        <taxon>Spiralia</taxon>
        <taxon>Lophotrochozoa</taxon>
        <taxon>Platyhelminthes</taxon>
        <taxon>Trematoda</taxon>
        <taxon>Digenea</taxon>
        <taxon>Plagiorchiida</taxon>
        <taxon>Troglotremata</taxon>
        <taxon>Troglotrematidae</taxon>
        <taxon>Paragonimus</taxon>
    </lineage>
</organism>